<dbReference type="SUPFAM" id="SSF46894">
    <property type="entry name" value="C-terminal effector domain of the bipartite response regulators"/>
    <property type="match status" value="1"/>
</dbReference>
<proteinExistence type="predicted"/>
<dbReference type="Gene3D" id="1.10.10.10">
    <property type="entry name" value="Winged helix-like DNA-binding domain superfamily/Winged helix DNA-binding domain"/>
    <property type="match status" value="1"/>
</dbReference>
<dbReference type="EMBL" id="CP136051">
    <property type="protein sequence ID" value="WOK08652.1"/>
    <property type="molecule type" value="Genomic_DNA"/>
</dbReference>
<evidence type="ECO:0000313" key="7">
    <source>
        <dbReference type="Proteomes" id="UP001302349"/>
    </source>
</evidence>
<dbReference type="PANTHER" id="PTHR48111">
    <property type="entry name" value="REGULATOR OF RPOS"/>
    <property type="match status" value="1"/>
</dbReference>
<dbReference type="Proteomes" id="UP001302349">
    <property type="component" value="Chromosome"/>
</dbReference>
<dbReference type="Gene3D" id="6.10.250.690">
    <property type="match status" value="1"/>
</dbReference>
<evidence type="ECO:0000256" key="3">
    <source>
        <dbReference type="PROSITE-ProRule" id="PRU01091"/>
    </source>
</evidence>
<gene>
    <name evidence="6" type="ORF">RT717_08385</name>
</gene>
<evidence type="ECO:0000256" key="1">
    <source>
        <dbReference type="ARBA" id="ARBA00023125"/>
    </source>
</evidence>
<feature type="domain" description="Response regulatory" evidence="4">
    <location>
        <begin position="3"/>
        <end position="117"/>
    </location>
</feature>
<keyword evidence="7" id="KW-1185">Reference proteome</keyword>
<feature type="DNA-binding region" description="OmpR/PhoB-type" evidence="3">
    <location>
        <begin position="135"/>
        <end position="234"/>
    </location>
</feature>
<dbReference type="Pfam" id="PF00486">
    <property type="entry name" value="Trans_reg_C"/>
    <property type="match status" value="1"/>
</dbReference>
<protein>
    <submittedName>
        <fullName evidence="6">Response regulator transcription factor</fullName>
    </submittedName>
</protein>
<dbReference type="Pfam" id="PF00072">
    <property type="entry name" value="Response_reg"/>
    <property type="match status" value="1"/>
</dbReference>
<evidence type="ECO:0000259" key="5">
    <source>
        <dbReference type="PROSITE" id="PS51755"/>
    </source>
</evidence>
<sequence>MAKILIVEDELHMRMGLKDNLEFEGYAVELAEDGEKGLQKIQQASYDLIVLDAMMPKMSGFDVCRQTRKLGIKTPIIFLTAKGEEIDKVVGLEIGADDYMTKPFSLRELIARIKAILRRTDGQSGAGAAGNADDIEKASIGRLTIDFKHYLAHEGSEQVKLSHKEFDILKFLLANKNDIVSRYKLLEDVWGYEAQPTTRTVDNFILKLRQKVEDNPNEPKIILTVHGIGYKMIID</sequence>
<dbReference type="RefSeq" id="WP_317491287.1">
    <property type="nucleotide sequence ID" value="NZ_CP136051.1"/>
</dbReference>
<feature type="domain" description="OmpR/PhoB-type" evidence="5">
    <location>
        <begin position="135"/>
        <end position="234"/>
    </location>
</feature>
<dbReference type="SUPFAM" id="SSF52172">
    <property type="entry name" value="CheY-like"/>
    <property type="match status" value="1"/>
</dbReference>
<evidence type="ECO:0000259" key="4">
    <source>
        <dbReference type="PROSITE" id="PS50110"/>
    </source>
</evidence>
<dbReference type="SMART" id="SM00862">
    <property type="entry name" value="Trans_reg_C"/>
    <property type="match status" value="1"/>
</dbReference>
<dbReference type="Gene3D" id="3.40.50.2300">
    <property type="match status" value="1"/>
</dbReference>
<dbReference type="InterPro" id="IPR036388">
    <property type="entry name" value="WH-like_DNA-bd_sf"/>
</dbReference>
<feature type="modified residue" description="4-aspartylphosphate" evidence="2">
    <location>
        <position position="52"/>
    </location>
</feature>
<dbReference type="PROSITE" id="PS51755">
    <property type="entry name" value="OMPR_PHOB"/>
    <property type="match status" value="1"/>
</dbReference>
<dbReference type="InterPro" id="IPR001789">
    <property type="entry name" value="Sig_transdc_resp-reg_receiver"/>
</dbReference>
<dbReference type="PROSITE" id="PS50110">
    <property type="entry name" value="RESPONSE_REGULATORY"/>
    <property type="match status" value="1"/>
</dbReference>
<organism evidence="6 7">
    <name type="scientific">Imperialibacter roseus</name>
    <dbReference type="NCBI Taxonomy" id="1324217"/>
    <lineage>
        <taxon>Bacteria</taxon>
        <taxon>Pseudomonadati</taxon>
        <taxon>Bacteroidota</taxon>
        <taxon>Cytophagia</taxon>
        <taxon>Cytophagales</taxon>
        <taxon>Flammeovirgaceae</taxon>
        <taxon>Imperialibacter</taxon>
    </lineage>
</organism>
<reference evidence="6 7" key="1">
    <citation type="journal article" date="2023" name="Microbiol. Resour. Announc.">
        <title>Complete Genome Sequence of Imperialibacter roseus strain P4T.</title>
        <authorList>
            <person name="Tizabi D.R."/>
            <person name="Bachvaroff T."/>
            <person name="Hill R.T."/>
        </authorList>
    </citation>
    <scope>NUCLEOTIDE SEQUENCE [LARGE SCALE GENOMIC DNA]</scope>
    <source>
        <strain evidence="6 7">P4T</strain>
    </source>
</reference>
<evidence type="ECO:0000256" key="2">
    <source>
        <dbReference type="PROSITE-ProRule" id="PRU00169"/>
    </source>
</evidence>
<keyword evidence="1 3" id="KW-0238">DNA-binding</keyword>
<dbReference type="SMART" id="SM00448">
    <property type="entry name" value="REC"/>
    <property type="match status" value="1"/>
</dbReference>
<dbReference type="InterPro" id="IPR001867">
    <property type="entry name" value="OmpR/PhoB-type_DNA-bd"/>
</dbReference>
<dbReference type="InterPro" id="IPR039420">
    <property type="entry name" value="WalR-like"/>
</dbReference>
<dbReference type="PANTHER" id="PTHR48111:SF11">
    <property type="entry name" value="TWO-COMPONENT RESPONSE REGULATOR"/>
    <property type="match status" value="1"/>
</dbReference>
<evidence type="ECO:0000313" key="6">
    <source>
        <dbReference type="EMBL" id="WOK08652.1"/>
    </source>
</evidence>
<dbReference type="InterPro" id="IPR011006">
    <property type="entry name" value="CheY-like_superfamily"/>
</dbReference>
<name>A0ABZ0IVW3_9BACT</name>
<keyword evidence="2" id="KW-0597">Phosphoprotein</keyword>
<accession>A0ABZ0IVW3</accession>
<dbReference type="CDD" id="cd00383">
    <property type="entry name" value="trans_reg_C"/>
    <property type="match status" value="1"/>
</dbReference>
<dbReference type="InterPro" id="IPR016032">
    <property type="entry name" value="Sig_transdc_resp-reg_C-effctor"/>
</dbReference>